<organism evidence="2 3">
    <name type="scientific">Bugula neritina</name>
    <name type="common">Brown bryozoan</name>
    <name type="synonym">Sertularia neritina</name>
    <dbReference type="NCBI Taxonomy" id="10212"/>
    <lineage>
        <taxon>Eukaryota</taxon>
        <taxon>Metazoa</taxon>
        <taxon>Spiralia</taxon>
        <taxon>Lophotrochozoa</taxon>
        <taxon>Bryozoa</taxon>
        <taxon>Gymnolaemata</taxon>
        <taxon>Cheilostomatida</taxon>
        <taxon>Flustrina</taxon>
        <taxon>Buguloidea</taxon>
        <taxon>Bugulidae</taxon>
        <taxon>Bugula</taxon>
    </lineage>
</organism>
<gene>
    <name evidence="2" type="ORF">EB796_021295</name>
</gene>
<evidence type="ECO:0000256" key="1">
    <source>
        <dbReference type="SAM" id="Phobius"/>
    </source>
</evidence>
<dbReference type="OrthoDB" id="284473at2759"/>
<keyword evidence="3" id="KW-1185">Reference proteome</keyword>
<dbReference type="AlphaFoldDB" id="A0A7J7J3I2"/>
<keyword evidence="1" id="KW-0812">Transmembrane</keyword>
<reference evidence="2" key="1">
    <citation type="submission" date="2020-06" db="EMBL/GenBank/DDBJ databases">
        <title>Draft genome of Bugula neritina, a colonial animal packing powerful symbionts and potential medicines.</title>
        <authorList>
            <person name="Rayko M."/>
        </authorList>
    </citation>
    <scope>NUCLEOTIDE SEQUENCE [LARGE SCALE GENOMIC DNA]</scope>
    <source>
        <strain evidence="2">Kwan_BN1</strain>
    </source>
</reference>
<keyword evidence="1" id="KW-1133">Transmembrane helix</keyword>
<proteinExistence type="predicted"/>
<dbReference type="EMBL" id="VXIV02003177">
    <property type="protein sequence ID" value="KAF6020397.1"/>
    <property type="molecule type" value="Genomic_DNA"/>
</dbReference>
<comment type="caution">
    <text evidence="2">The sequence shown here is derived from an EMBL/GenBank/DDBJ whole genome shotgun (WGS) entry which is preliminary data.</text>
</comment>
<protein>
    <submittedName>
        <fullName evidence="2">Eng-1</fullName>
    </submittedName>
</protein>
<dbReference type="Proteomes" id="UP000593567">
    <property type="component" value="Unassembled WGS sequence"/>
</dbReference>
<evidence type="ECO:0000313" key="3">
    <source>
        <dbReference type="Proteomes" id="UP000593567"/>
    </source>
</evidence>
<feature type="transmembrane region" description="Helical" evidence="1">
    <location>
        <begin position="65"/>
        <end position="85"/>
    </location>
</feature>
<accession>A0A7J7J3I2</accession>
<dbReference type="Gene3D" id="3.20.20.80">
    <property type="entry name" value="Glycosidases"/>
    <property type="match status" value="1"/>
</dbReference>
<evidence type="ECO:0000313" key="2">
    <source>
        <dbReference type="EMBL" id="KAF6020397.1"/>
    </source>
</evidence>
<name>A0A7J7J3I2_BUGNE</name>
<keyword evidence="1" id="KW-0472">Membrane</keyword>
<sequence length="95" mass="11050">MLRNTNDKRAPCASPINTIQEVLDWQDSDDYYVGVAPLEPTHRLEDRPKTLVCHDMAGGYLEDRYFYIIYISLCSTKSIGNLIYLQIQMQFVYIP</sequence>